<sequence length="328" mass="37030">MSTLHNIEAGKKTLGIVDTRHPDGIRPAMRLNWDILVEIMSFSDNADASRMSRTCRTLLQAAPKILLSREAVSLCGPEQLSSFLQYMLCGRQAAELKLVMFYNEFLEIDTSINRTLTNLSRLRTIQLSDATDPAAELLKEMQAPLTGIDASFFDYVDYWFDPVETFARFRHSLRAMSLAFVRFASADIQYPHVVSLSVERCRFEDLEHIVHCFPGLHDLKLHGISFDFMVENDLEEERLSNLASQARRTWSSLHRLSGDVLGLYILGIRCRVDHVSVSCQPLNSTVDGQRLAAILADVRPTSLDIRLRLPEFKALSLAECLTPTARGP</sequence>
<reference evidence="1 2" key="1">
    <citation type="journal article" date="2012" name="BMC Genomics">
        <title>Comparative genomics of the white-rot fungi, Phanerochaete carnosa and P. chrysosporium, to elucidate the genetic basis of the distinct wood types they colonize.</title>
        <authorList>
            <person name="Suzuki H."/>
            <person name="MacDonald J."/>
            <person name="Syed K."/>
            <person name="Salamov A."/>
            <person name="Hori C."/>
            <person name="Aerts A."/>
            <person name="Henrissat B."/>
            <person name="Wiebenga A."/>
            <person name="vanKuyk P.A."/>
            <person name="Barry K."/>
            <person name="Lindquist E."/>
            <person name="LaButti K."/>
            <person name="Lapidus A."/>
            <person name="Lucas S."/>
            <person name="Coutinho P."/>
            <person name="Gong Y."/>
            <person name="Samejima M."/>
            <person name="Mahadevan R."/>
            <person name="Abou-Zaid M."/>
            <person name="de Vries R.P."/>
            <person name="Igarashi K."/>
            <person name="Yadav J.S."/>
            <person name="Grigoriev I.V."/>
            <person name="Master E.R."/>
        </authorList>
    </citation>
    <scope>NUCLEOTIDE SEQUENCE [LARGE SCALE GENOMIC DNA]</scope>
    <source>
        <strain evidence="1 2">HHB-10118-sp</strain>
    </source>
</reference>
<dbReference type="HOGENOM" id="CLU_793566_0_0_1"/>
<dbReference type="RefSeq" id="XP_007395255.1">
    <property type="nucleotide sequence ID" value="XM_007395193.1"/>
</dbReference>
<dbReference type="GeneID" id="18919563"/>
<dbReference type="InParanoid" id="K5WZT1"/>
<dbReference type="OrthoDB" id="2750183at2759"/>
<evidence type="ECO:0000313" key="2">
    <source>
        <dbReference type="Proteomes" id="UP000008370"/>
    </source>
</evidence>
<dbReference type="KEGG" id="pco:PHACADRAFT_28997"/>
<protein>
    <recommendedName>
        <fullName evidence="3">F-box domain-containing protein</fullName>
    </recommendedName>
</protein>
<proteinExistence type="predicted"/>
<dbReference type="AlphaFoldDB" id="K5WZT1"/>
<dbReference type="Proteomes" id="UP000008370">
    <property type="component" value="Unassembled WGS sequence"/>
</dbReference>
<gene>
    <name evidence="1" type="ORF">PHACADRAFT_28997</name>
</gene>
<keyword evidence="2" id="KW-1185">Reference proteome</keyword>
<name>K5WZT1_PHACS</name>
<dbReference type="Gene3D" id="3.80.10.10">
    <property type="entry name" value="Ribonuclease Inhibitor"/>
    <property type="match status" value="1"/>
</dbReference>
<evidence type="ECO:0008006" key="3">
    <source>
        <dbReference type="Google" id="ProtNLM"/>
    </source>
</evidence>
<organism evidence="1 2">
    <name type="scientific">Phanerochaete carnosa (strain HHB-10118-sp)</name>
    <name type="common">White-rot fungus</name>
    <name type="synonym">Peniophora carnosa</name>
    <dbReference type="NCBI Taxonomy" id="650164"/>
    <lineage>
        <taxon>Eukaryota</taxon>
        <taxon>Fungi</taxon>
        <taxon>Dikarya</taxon>
        <taxon>Basidiomycota</taxon>
        <taxon>Agaricomycotina</taxon>
        <taxon>Agaricomycetes</taxon>
        <taxon>Polyporales</taxon>
        <taxon>Phanerochaetaceae</taxon>
        <taxon>Phanerochaete</taxon>
    </lineage>
</organism>
<accession>K5WZT1</accession>
<dbReference type="InterPro" id="IPR032675">
    <property type="entry name" value="LRR_dom_sf"/>
</dbReference>
<dbReference type="EMBL" id="JH930472">
    <property type="protein sequence ID" value="EKM56027.1"/>
    <property type="molecule type" value="Genomic_DNA"/>
</dbReference>
<evidence type="ECO:0000313" key="1">
    <source>
        <dbReference type="EMBL" id="EKM56027.1"/>
    </source>
</evidence>